<dbReference type="GO" id="GO:0004751">
    <property type="term" value="F:ribose-5-phosphate isomerase activity"/>
    <property type="evidence" value="ECO:0007669"/>
    <property type="project" value="UniProtKB-EC"/>
</dbReference>
<dbReference type="SUPFAM" id="SSF100950">
    <property type="entry name" value="NagB/RpiA/CoA transferase-like"/>
    <property type="match status" value="1"/>
</dbReference>
<evidence type="ECO:0000256" key="7">
    <source>
        <dbReference type="ARBA" id="ARBA00029734"/>
    </source>
</evidence>
<keyword evidence="6 10" id="KW-0413">Isomerase</keyword>
<dbReference type="KEGG" id="ero:EROM_100040"/>
<dbReference type="Pfam" id="PF06026">
    <property type="entry name" value="Rib_5-P_isom_A"/>
    <property type="match status" value="1"/>
</dbReference>
<dbReference type="GO" id="GO:0006014">
    <property type="term" value="P:D-ribose metabolic process"/>
    <property type="evidence" value="ECO:0007669"/>
    <property type="project" value="TreeGrafter"/>
</dbReference>
<keyword evidence="11" id="KW-1185">Reference proteome</keyword>
<evidence type="ECO:0000256" key="5">
    <source>
        <dbReference type="ARBA" id="ARBA00019150"/>
    </source>
</evidence>
<accession>I6ZKJ9</accession>
<dbReference type="PANTHER" id="PTHR11934:SF0">
    <property type="entry name" value="RIBOSE-5-PHOSPHATE ISOMERASE"/>
    <property type="match status" value="1"/>
</dbReference>
<evidence type="ECO:0000256" key="2">
    <source>
        <dbReference type="ARBA" id="ARBA00004988"/>
    </source>
</evidence>
<dbReference type="PANTHER" id="PTHR11934">
    <property type="entry name" value="RIBOSE-5-PHOSPHATE ISOMERASE"/>
    <property type="match status" value="1"/>
</dbReference>
<sequence length="216" mass="23887">MLLETSPFLWFIILFWQSHMGQGCTKNKIVVGVGTGTTIERYIGALDKDVVYVPSSIQTALKLSEKGFMVSNPLAHEALDLYIDGADYFDKNGNMIKGGGGALTTEKLLHSMAKETIIIVQSCKYKERFDGCFVPIEIIPMSLMKFVSVLKEYGLNHLVRKATGKVGPLITDLGNCIVDVEYNAGFISECKHICGVVEHGLFMSNGRTIIVEEDRE</sequence>
<dbReference type="RefSeq" id="XP_009265320.1">
    <property type="nucleotide sequence ID" value="XM_009267045.1"/>
</dbReference>
<dbReference type="NCBIfam" id="TIGR00021">
    <property type="entry name" value="rpiA"/>
    <property type="match status" value="1"/>
</dbReference>
<protein>
    <recommendedName>
        <fullName evidence="5">Ribose-5-phosphate isomerase</fullName>
        <ecNumber evidence="4">5.3.1.6</ecNumber>
    </recommendedName>
    <alternativeName>
        <fullName evidence="8">D-ribose-5-phosphate ketol-isomerase</fullName>
    </alternativeName>
    <alternativeName>
        <fullName evidence="7">Phosphoriboisomerase</fullName>
    </alternativeName>
</protein>
<proteinExistence type="inferred from homology"/>
<dbReference type="GeneID" id="20564434"/>
<evidence type="ECO:0000256" key="6">
    <source>
        <dbReference type="ARBA" id="ARBA00023235"/>
    </source>
</evidence>
<dbReference type="GO" id="GO:0009052">
    <property type="term" value="P:pentose-phosphate shunt, non-oxidative branch"/>
    <property type="evidence" value="ECO:0007669"/>
    <property type="project" value="InterPro"/>
</dbReference>
<name>I6ZKJ9_ENCRO</name>
<evidence type="ECO:0000256" key="3">
    <source>
        <dbReference type="ARBA" id="ARBA00008088"/>
    </source>
</evidence>
<keyword evidence="9" id="KW-0732">Signal</keyword>
<dbReference type="InterPro" id="IPR004788">
    <property type="entry name" value="Ribose5P_isomerase_type_A"/>
</dbReference>
<dbReference type="Gene3D" id="3.40.50.1360">
    <property type="match status" value="1"/>
</dbReference>
<dbReference type="InterPro" id="IPR037171">
    <property type="entry name" value="NagB/RpiA_transferase-like"/>
</dbReference>
<dbReference type="Gene3D" id="3.30.70.260">
    <property type="match status" value="1"/>
</dbReference>
<reference evidence="10 11" key="1">
    <citation type="journal article" date="2012" name="Proc. Natl. Acad. Sci. U.S.A.">
        <title>Gain and loss of multiple functionally related, horizontally transferred genes in the reduced genomes of two microsporidian parasites.</title>
        <authorList>
            <person name="Pombert J.-F."/>
            <person name="Selman M."/>
            <person name="Burki F."/>
            <person name="Bardell F.T."/>
            <person name="Farinelli L."/>
            <person name="Solter L.F."/>
            <person name="Whitman D.W."/>
            <person name="Weiss L.M."/>
            <person name="Corradi N."/>
            <person name="Keeling P.J."/>
        </authorList>
    </citation>
    <scope>NUCLEOTIDE SEQUENCE [LARGE SCALE GENOMIC DNA]</scope>
    <source>
        <strain evidence="10 11">SJ-2008</strain>
    </source>
</reference>
<dbReference type="EMBL" id="CP003529">
    <property type="protein sequence ID" value="AFN83823.1"/>
    <property type="molecule type" value="Genomic_DNA"/>
</dbReference>
<dbReference type="HOGENOM" id="CLU_056590_1_1_1"/>
<dbReference type="SUPFAM" id="SSF75445">
    <property type="entry name" value="D-ribose-5-phosphate isomerase (RpiA), lid domain"/>
    <property type="match status" value="1"/>
</dbReference>
<evidence type="ECO:0000256" key="4">
    <source>
        <dbReference type="ARBA" id="ARBA00011959"/>
    </source>
</evidence>
<evidence type="ECO:0000256" key="1">
    <source>
        <dbReference type="ARBA" id="ARBA00001713"/>
    </source>
</evidence>
<dbReference type="UniPathway" id="UPA00115">
    <property type="reaction ID" value="UER00412"/>
</dbReference>
<feature type="chain" id="PRO_5003706838" description="Ribose-5-phosphate isomerase" evidence="9">
    <location>
        <begin position="24"/>
        <end position="216"/>
    </location>
</feature>
<dbReference type="OrthoDB" id="1555531at2759"/>
<comment type="similarity">
    <text evidence="3">Belongs to the ribose 5-phosphate isomerase family.</text>
</comment>
<dbReference type="Proteomes" id="UP000010094">
    <property type="component" value="Chromosome X"/>
</dbReference>
<comment type="pathway">
    <text evidence="2">Carbohydrate degradation; pentose phosphate pathway; D-ribose 5-phosphate from D-ribulose 5-phosphate (non-oxidative stage): step 1/1.</text>
</comment>
<evidence type="ECO:0000313" key="10">
    <source>
        <dbReference type="EMBL" id="AFN83823.1"/>
    </source>
</evidence>
<gene>
    <name evidence="10" type="ordered locus">EROM_100040</name>
</gene>
<comment type="catalytic activity">
    <reaction evidence="1">
        <text>aldehydo-D-ribose 5-phosphate = D-ribulose 5-phosphate</text>
        <dbReference type="Rhea" id="RHEA:14657"/>
        <dbReference type="ChEBI" id="CHEBI:58121"/>
        <dbReference type="ChEBI" id="CHEBI:58273"/>
        <dbReference type="EC" id="5.3.1.6"/>
    </reaction>
</comment>
<evidence type="ECO:0000313" key="11">
    <source>
        <dbReference type="Proteomes" id="UP000010094"/>
    </source>
</evidence>
<feature type="signal peptide" evidence="9">
    <location>
        <begin position="1"/>
        <end position="23"/>
    </location>
</feature>
<organism evidence="10 11">
    <name type="scientific">Encephalitozoon romaleae (strain SJ-2008)</name>
    <name type="common">Microsporidian parasite</name>
    <dbReference type="NCBI Taxonomy" id="1178016"/>
    <lineage>
        <taxon>Eukaryota</taxon>
        <taxon>Fungi</taxon>
        <taxon>Fungi incertae sedis</taxon>
        <taxon>Microsporidia</taxon>
        <taxon>Unikaryonidae</taxon>
        <taxon>Encephalitozoon</taxon>
    </lineage>
</organism>
<dbReference type="EC" id="5.3.1.6" evidence="4"/>
<evidence type="ECO:0000256" key="8">
    <source>
        <dbReference type="ARBA" id="ARBA00032273"/>
    </source>
</evidence>
<dbReference type="VEuPathDB" id="MicrosporidiaDB:EROM_100040"/>
<dbReference type="GO" id="GO:0005829">
    <property type="term" value="C:cytosol"/>
    <property type="evidence" value="ECO:0007669"/>
    <property type="project" value="TreeGrafter"/>
</dbReference>
<evidence type="ECO:0000256" key="9">
    <source>
        <dbReference type="SAM" id="SignalP"/>
    </source>
</evidence>
<dbReference type="AlphaFoldDB" id="I6ZKJ9"/>